<accession>W3XE09</accession>
<feature type="domain" description="O-methyltransferase C-terminal" evidence="4">
    <location>
        <begin position="7"/>
        <end position="54"/>
    </location>
</feature>
<dbReference type="Proteomes" id="UP000030651">
    <property type="component" value="Unassembled WGS sequence"/>
</dbReference>
<dbReference type="GeneID" id="19267313"/>
<sequence>MEPGYSKILINDCIVEDEGAAWQHVALDMFMMAQLAARERTEREWHALIESCGLKIVGIYNKGQGNEGLIEVVSELAISDANSLVKMASHFRRQL</sequence>
<keyword evidence="2" id="KW-0808">Transferase</keyword>
<keyword evidence="1" id="KW-0489">Methyltransferase</keyword>
<dbReference type="InterPro" id="IPR016461">
    <property type="entry name" value="COMT-like"/>
</dbReference>
<evidence type="ECO:0000313" key="5">
    <source>
        <dbReference type="EMBL" id="ETS84275.1"/>
    </source>
</evidence>
<keyword evidence="3" id="KW-0949">S-adenosyl-L-methionine</keyword>
<name>W3XE09_PESFW</name>
<dbReference type="RefSeq" id="XP_007829072.1">
    <property type="nucleotide sequence ID" value="XM_007830881.1"/>
</dbReference>
<dbReference type="InterPro" id="IPR001077">
    <property type="entry name" value="COMT_C"/>
</dbReference>
<dbReference type="AlphaFoldDB" id="W3XE09"/>
<dbReference type="EMBL" id="KI912110">
    <property type="protein sequence ID" value="ETS84275.1"/>
    <property type="molecule type" value="Genomic_DNA"/>
</dbReference>
<evidence type="ECO:0000256" key="1">
    <source>
        <dbReference type="ARBA" id="ARBA00022603"/>
    </source>
</evidence>
<dbReference type="InParanoid" id="W3XE09"/>
<dbReference type="OMA" id="GMERTEG"/>
<dbReference type="KEGG" id="pfy:PFICI_02300"/>
<dbReference type="PROSITE" id="PS51683">
    <property type="entry name" value="SAM_OMT_II"/>
    <property type="match status" value="1"/>
</dbReference>
<organism evidence="5 6">
    <name type="scientific">Pestalotiopsis fici (strain W106-1 / CGMCC3.15140)</name>
    <dbReference type="NCBI Taxonomy" id="1229662"/>
    <lineage>
        <taxon>Eukaryota</taxon>
        <taxon>Fungi</taxon>
        <taxon>Dikarya</taxon>
        <taxon>Ascomycota</taxon>
        <taxon>Pezizomycotina</taxon>
        <taxon>Sordariomycetes</taxon>
        <taxon>Xylariomycetidae</taxon>
        <taxon>Amphisphaeriales</taxon>
        <taxon>Sporocadaceae</taxon>
        <taxon>Pestalotiopsis</taxon>
    </lineage>
</organism>
<dbReference type="InterPro" id="IPR029063">
    <property type="entry name" value="SAM-dependent_MTases_sf"/>
</dbReference>
<dbReference type="SUPFAM" id="SSF53335">
    <property type="entry name" value="S-adenosyl-L-methionine-dependent methyltransferases"/>
    <property type="match status" value="1"/>
</dbReference>
<dbReference type="OrthoDB" id="3340390at2759"/>
<keyword evidence="6" id="KW-1185">Reference proteome</keyword>
<dbReference type="HOGENOM" id="CLU_2373478_0_0_1"/>
<dbReference type="GO" id="GO:0032259">
    <property type="term" value="P:methylation"/>
    <property type="evidence" value="ECO:0007669"/>
    <property type="project" value="UniProtKB-KW"/>
</dbReference>
<evidence type="ECO:0000313" key="6">
    <source>
        <dbReference type="Proteomes" id="UP000030651"/>
    </source>
</evidence>
<dbReference type="Gene3D" id="3.40.50.150">
    <property type="entry name" value="Vaccinia Virus protein VP39"/>
    <property type="match status" value="1"/>
</dbReference>
<evidence type="ECO:0000256" key="2">
    <source>
        <dbReference type="ARBA" id="ARBA00022679"/>
    </source>
</evidence>
<protein>
    <recommendedName>
        <fullName evidence="4">O-methyltransferase C-terminal domain-containing protein</fullName>
    </recommendedName>
</protein>
<evidence type="ECO:0000256" key="3">
    <source>
        <dbReference type="ARBA" id="ARBA00022691"/>
    </source>
</evidence>
<dbReference type="GO" id="GO:0008171">
    <property type="term" value="F:O-methyltransferase activity"/>
    <property type="evidence" value="ECO:0007669"/>
    <property type="project" value="InterPro"/>
</dbReference>
<reference evidence="6" key="1">
    <citation type="journal article" date="2015" name="BMC Genomics">
        <title>Genomic and transcriptomic analysis of the endophytic fungus Pestalotiopsis fici reveals its lifestyle and high potential for synthesis of natural products.</title>
        <authorList>
            <person name="Wang X."/>
            <person name="Zhang X."/>
            <person name="Liu L."/>
            <person name="Xiang M."/>
            <person name="Wang W."/>
            <person name="Sun X."/>
            <person name="Che Y."/>
            <person name="Guo L."/>
            <person name="Liu G."/>
            <person name="Guo L."/>
            <person name="Wang C."/>
            <person name="Yin W.B."/>
            <person name="Stadler M."/>
            <person name="Zhang X."/>
            <person name="Liu X."/>
        </authorList>
    </citation>
    <scope>NUCLEOTIDE SEQUENCE [LARGE SCALE GENOMIC DNA]</scope>
    <source>
        <strain evidence="6">W106-1 / CGMCC3.15140</strain>
    </source>
</reference>
<dbReference type="PANTHER" id="PTHR43712:SF17">
    <property type="entry name" value="O-METHYLTRANSFERASE"/>
    <property type="match status" value="1"/>
</dbReference>
<dbReference type="Pfam" id="PF00891">
    <property type="entry name" value="Methyltransf_2"/>
    <property type="match status" value="1"/>
</dbReference>
<proteinExistence type="predicted"/>
<evidence type="ECO:0000259" key="4">
    <source>
        <dbReference type="Pfam" id="PF00891"/>
    </source>
</evidence>
<dbReference type="PANTHER" id="PTHR43712">
    <property type="entry name" value="PUTATIVE (AFU_ORTHOLOGUE AFUA_4G14580)-RELATED"/>
    <property type="match status" value="1"/>
</dbReference>
<gene>
    <name evidence="5" type="ORF">PFICI_02300</name>
</gene>